<dbReference type="Gene3D" id="3.30.2320.60">
    <property type="entry name" value="FhaA, phosphopeptide-binding domain (DUF3662)"/>
    <property type="match status" value="1"/>
</dbReference>
<dbReference type="PANTHER" id="PTHR23308">
    <property type="entry name" value="NUCLEAR INHIBITOR OF PROTEIN PHOSPHATASE-1"/>
    <property type="match status" value="1"/>
</dbReference>
<dbReference type="InterPro" id="IPR008984">
    <property type="entry name" value="SMAD_FHA_dom_sf"/>
</dbReference>
<dbReference type="AlphaFoldDB" id="D5UPR9"/>
<feature type="domain" description="FHA" evidence="3">
    <location>
        <begin position="356"/>
        <end position="405"/>
    </location>
</feature>
<dbReference type="Gene3D" id="2.60.200.20">
    <property type="match status" value="1"/>
</dbReference>
<dbReference type="InterPro" id="IPR000253">
    <property type="entry name" value="FHA_dom"/>
</dbReference>
<dbReference type="SMART" id="SM00240">
    <property type="entry name" value="FHA"/>
    <property type="match status" value="1"/>
</dbReference>
<dbReference type="SUPFAM" id="SSF49879">
    <property type="entry name" value="SMAD/FHA domain"/>
    <property type="match status" value="1"/>
</dbReference>
<dbReference type="PROSITE" id="PS50006">
    <property type="entry name" value="FHA_DOMAIN"/>
    <property type="match status" value="1"/>
</dbReference>
<feature type="region of interest" description="Disordered" evidence="2">
    <location>
        <begin position="119"/>
        <end position="331"/>
    </location>
</feature>
<dbReference type="eggNOG" id="COG1716">
    <property type="taxonomic scope" value="Bacteria"/>
</dbReference>
<dbReference type="KEGG" id="tpr:Tpau_0033"/>
<dbReference type="Pfam" id="PF12401">
    <property type="entry name" value="FhaA_N"/>
    <property type="match status" value="1"/>
</dbReference>
<accession>D5UPR9</accession>
<reference evidence="5" key="1">
    <citation type="submission" date="2010-03" db="EMBL/GenBank/DDBJ databases">
        <title>The complete chromosome of Tsukamurella paurometabola DSM 20162.</title>
        <authorList>
            <consortium name="US DOE Joint Genome Institute (JGI-PGF)"/>
            <person name="Lucas S."/>
            <person name="Copeland A."/>
            <person name="Lapidus A."/>
            <person name="Glavina del Rio T."/>
            <person name="Dalin E."/>
            <person name="Tice H."/>
            <person name="Bruce D."/>
            <person name="Goodwin L."/>
            <person name="Pitluck S."/>
            <person name="Kyrpides N."/>
            <person name="Mavromatis K."/>
            <person name="Ivanova N."/>
            <person name="Mikhailova N."/>
            <person name="Munk A.C."/>
            <person name="Brettin T."/>
            <person name="Detter J.C."/>
            <person name="Tapia R."/>
            <person name="Han C."/>
            <person name="Larimer F."/>
            <person name="Land M."/>
            <person name="Hauser L."/>
            <person name="Markowitz V."/>
            <person name="Cheng J.-F."/>
            <person name="Hugenholtz P."/>
            <person name="Woyke T."/>
            <person name="Wu D."/>
            <person name="Jando M."/>
            <person name="Brambilla E."/>
            <person name="Klenk H.-P."/>
            <person name="Eisen J.A."/>
        </authorList>
    </citation>
    <scope>NUCLEOTIDE SEQUENCE [LARGE SCALE GENOMIC DNA]</scope>
    <source>
        <strain evidence="5">ATCC 8368 / DSM 20162 / CCUG 35730 / CIP 100753 / JCM 10117 / KCTC 9821 / NBRC 16120 / NCIMB 702349 / NCTC 13040</strain>
    </source>
</reference>
<proteinExistence type="predicted"/>
<dbReference type="CDD" id="cd22668">
    <property type="entry name" value="FHA_FhaA-like"/>
    <property type="match status" value="1"/>
</dbReference>
<dbReference type="Pfam" id="PF00498">
    <property type="entry name" value="FHA"/>
    <property type="match status" value="1"/>
</dbReference>
<dbReference type="InterPro" id="IPR022128">
    <property type="entry name" value="FhaA_N"/>
</dbReference>
<dbReference type="InterPro" id="IPR042287">
    <property type="entry name" value="FhaA_N_sf"/>
</dbReference>
<evidence type="ECO:0000259" key="3">
    <source>
        <dbReference type="PROSITE" id="PS50006"/>
    </source>
</evidence>
<evidence type="ECO:0000313" key="5">
    <source>
        <dbReference type="Proteomes" id="UP000001213"/>
    </source>
</evidence>
<keyword evidence="5" id="KW-1185">Reference proteome</keyword>
<dbReference type="InterPro" id="IPR050923">
    <property type="entry name" value="Cell_Proc_Reg/RNA_Proc"/>
</dbReference>
<keyword evidence="1" id="KW-0597">Phosphoprotein</keyword>
<evidence type="ECO:0000256" key="2">
    <source>
        <dbReference type="SAM" id="MobiDB-lite"/>
    </source>
</evidence>
<evidence type="ECO:0000313" key="4">
    <source>
        <dbReference type="EMBL" id="ADG76687.1"/>
    </source>
</evidence>
<protein>
    <submittedName>
        <fullName evidence="4">FHA domain containing protein</fullName>
    </submittedName>
</protein>
<gene>
    <name evidence="4" type="ordered locus">Tpau_0033</name>
</gene>
<dbReference type="HOGENOM" id="CLU_047963_2_0_11"/>
<sequence length="428" mass="47645">MGILQRFERKLEGAVGDGFARVFGGKVVPQEVEAALQREAEDALQPLGDGAYLVPNKYVIAVSPTDQQTFEADRDLAIRAFSKHLDEYIHDNGWQTYGDVVVHFEQSPQLHTGQFRARGTVDPDAVPQNLVPQRPPAESGADSMTNNPGYDQGRHGGQQYDDQGGYQQQGYDQQGYGQQPPQGGYDQNYAQQGYDQNYGQGGYQQPAYDQGGYQQQPAYDQGGYQQQPGYDQGYQQPGYDQGYQQPAYDQGGYQQQPGYDQGYQQPAYDQNYGQNYAQPGYDQGYQQQPGYDQGYQQPAYDQGGYQQQPGYDQNYAQPGYDQGGYGQQGGYQQPQSVTLYLEDGSNRTFALREGANVIGRGQDAQFRLPDTGVSRRHVEIRWDGYAAVLNDLGSTNGTSVNDVPVSNWELADGDRIRVGHSDIVVRFQ</sequence>
<dbReference type="RefSeq" id="WP_013124742.1">
    <property type="nucleotide sequence ID" value="NC_014158.1"/>
</dbReference>
<dbReference type="EMBL" id="CP001966">
    <property type="protein sequence ID" value="ADG76687.1"/>
    <property type="molecule type" value="Genomic_DNA"/>
</dbReference>
<reference evidence="4 5" key="2">
    <citation type="journal article" date="2011" name="Stand. Genomic Sci.">
        <title>Complete genome sequence of Tsukamurella paurometabola type strain (no. 33).</title>
        <authorList>
            <person name="Munk A.C."/>
            <person name="Lapidus A."/>
            <person name="Lucas S."/>
            <person name="Nolan M."/>
            <person name="Tice H."/>
            <person name="Cheng J.F."/>
            <person name="Del Rio T.G."/>
            <person name="Goodwin L."/>
            <person name="Pitluck S."/>
            <person name="Liolios K."/>
            <person name="Huntemann M."/>
            <person name="Ivanova N."/>
            <person name="Mavromatis K."/>
            <person name="Mikhailova N."/>
            <person name="Pati A."/>
            <person name="Chen A."/>
            <person name="Palaniappan K."/>
            <person name="Tapia R."/>
            <person name="Han C."/>
            <person name="Land M."/>
            <person name="Hauser L."/>
            <person name="Chang Y.J."/>
            <person name="Jeffries C.D."/>
            <person name="Brettin T."/>
            <person name="Yasawong M."/>
            <person name="Brambilla E.M."/>
            <person name="Rohde M."/>
            <person name="Sikorski J."/>
            <person name="Goker M."/>
            <person name="Detter J.C."/>
            <person name="Woyke T."/>
            <person name="Bristow J."/>
            <person name="Eisen J.A."/>
            <person name="Markowitz V."/>
            <person name="Hugenholtz P."/>
            <person name="Kyrpides N.C."/>
            <person name="Klenk H.P."/>
        </authorList>
    </citation>
    <scope>NUCLEOTIDE SEQUENCE [LARGE SCALE GENOMIC DNA]</scope>
    <source>
        <strain evidence="5">ATCC 8368 / DSM 20162 / CCUG 35730 / CIP 100753 / JCM 10117 / KCTC 9821 / NBRC 16120 / NCIMB 702349 / NCTC 13040</strain>
    </source>
</reference>
<name>D5UPR9_TSUPD</name>
<feature type="compositionally biased region" description="Low complexity" evidence="2">
    <location>
        <begin position="157"/>
        <end position="320"/>
    </location>
</feature>
<dbReference type="Proteomes" id="UP000001213">
    <property type="component" value="Chromosome"/>
</dbReference>
<dbReference type="STRING" id="521096.Tpau_0033"/>
<organism evidence="4 5">
    <name type="scientific">Tsukamurella paurometabola (strain ATCC 8368 / DSM 20162 / CCUG 35730 / CIP 100753 / JCM 10117 / KCTC 9821 / NBRC 16120 / NCIMB 702349 / NCTC 13040)</name>
    <name type="common">Corynebacterium paurometabolum</name>
    <dbReference type="NCBI Taxonomy" id="521096"/>
    <lineage>
        <taxon>Bacteria</taxon>
        <taxon>Bacillati</taxon>
        <taxon>Actinomycetota</taxon>
        <taxon>Actinomycetes</taxon>
        <taxon>Mycobacteriales</taxon>
        <taxon>Tsukamurellaceae</taxon>
        <taxon>Tsukamurella</taxon>
    </lineage>
</organism>
<evidence type="ECO:0000256" key="1">
    <source>
        <dbReference type="ARBA" id="ARBA00022553"/>
    </source>
</evidence>